<dbReference type="InterPro" id="IPR029052">
    <property type="entry name" value="Metallo-depent_PP-like"/>
</dbReference>
<feature type="domain" description="Calcineurin-like phosphoesterase" evidence="2">
    <location>
        <begin position="43"/>
        <end position="133"/>
    </location>
</feature>
<dbReference type="GO" id="GO:0030288">
    <property type="term" value="C:outer membrane-bounded periplasmic space"/>
    <property type="evidence" value="ECO:0007669"/>
    <property type="project" value="TreeGrafter"/>
</dbReference>
<dbReference type="AlphaFoldDB" id="A0AAW7IKL0"/>
<dbReference type="SUPFAM" id="SSF56300">
    <property type="entry name" value="Metallo-dependent phosphatases"/>
    <property type="match status" value="1"/>
</dbReference>
<sequence length="159" mass="17641">MSKFQAITSLFILVFIIILVTYKITALSSKHSTSNRSIQVQLLGVNDFHGQLNKYQMVSGTMAGGAEYLAAYLKKYIKENPNTLLVHSGDMVGGSPPISSRFKDEPTIEFLNLLHFDVGTPGNHELDQGLNEMKRLIYGGFNKKTGYFQGANTSYSLQI</sequence>
<dbReference type="Gene3D" id="3.60.21.10">
    <property type="match status" value="1"/>
</dbReference>
<dbReference type="InterPro" id="IPR006179">
    <property type="entry name" value="5_nucleotidase/apyrase"/>
</dbReference>
<dbReference type="GO" id="GO:0009166">
    <property type="term" value="P:nucleotide catabolic process"/>
    <property type="evidence" value="ECO:0007669"/>
    <property type="project" value="InterPro"/>
</dbReference>
<protein>
    <submittedName>
        <fullName evidence="3">Metallophosphoesterase</fullName>
    </submittedName>
</protein>
<dbReference type="PANTHER" id="PTHR11575:SF24">
    <property type="entry name" value="5'-NUCLEOTIDASE"/>
    <property type="match status" value="1"/>
</dbReference>
<dbReference type="GO" id="GO:0008253">
    <property type="term" value="F:5'-nucleotidase activity"/>
    <property type="evidence" value="ECO:0007669"/>
    <property type="project" value="TreeGrafter"/>
</dbReference>
<dbReference type="EMBL" id="JAUCEY010000008">
    <property type="protein sequence ID" value="MDM5455408.1"/>
    <property type="molecule type" value="Genomic_DNA"/>
</dbReference>
<dbReference type="PANTHER" id="PTHR11575">
    <property type="entry name" value="5'-NUCLEOTIDASE-RELATED"/>
    <property type="match status" value="1"/>
</dbReference>
<reference evidence="3" key="1">
    <citation type="submission" date="2023-06" db="EMBL/GenBank/DDBJ databases">
        <title>Comparative genomics of Bacillaceae isolates and their secondary metabolite potential.</title>
        <authorList>
            <person name="Song L."/>
            <person name="Nielsen L.J."/>
            <person name="Mohite O."/>
            <person name="Xu X."/>
            <person name="Weber T."/>
            <person name="Kovacs A.T."/>
        </authorList>
    </citation>
    <scope>NUCLEOTIDE SEQUENCE</scope>
    <source>
        <strain evidence="3">D8_B_37</strain>
    </source>
</reference>
<comment type="caution">
    <text evidence="3">The sequence shown here is derived from an EMBL/GenBank/DDBJ whole genome shotgun (WGS) entry which is preliminary data.</text>
</comment>
<evidence type="ECO:0000313" key="3">
    <source>
        <dbReference type="EMBL" id="MDM5455408.1"/>
    </source>
</evidence>
<dbReference type="Proteomes" id="UP001234602">
    <property type="component" value="Unassembled WGS sequence"/>
</dbReference>
<name>A0AAW7IKL0_9BACI</name>
<keyword evidence="1" id="KW-1133">Transmembrane helix</keyword>
<accession>A0AAW7IKL0</accession>
<evidence type="ECO:0000256" key="1">
    <source>
        <dbReference type="SAM" id="Phobius"/>
    </source>
</evidence>
<gene>
    <name evidence="3" type="ORF">QUF89_25315</name>
</gene>
<feature type="transmembrane region" description="Helical" evidence="1">
    <location>
        <begin position="6"/>
        <end position="26"/>
    </location>
</feature>
<dbReference type="InterPro" id="IPR004843">
    <property type="entry name" value="Calcineurin-like_PHP"/>
</dbReference>
<keyword evidence="1" id="KW-0812">Transmembrane</keyword>
<organism evidence="3 4">
    <name type="scientific">Peribacillus simplex</name>
    <dbReference type="NCBI Taxonomy" id="1478"/>
    <lineage>
        <taxon>Bacteria</taxon>
        <taxon>Bacillati</taxon>
        <taxon>Bacillota</taxon>
        <taxon>Bacilli</taxon>
        <taxon>Bacillales</taxon>
        <taxon>Bacillaceae</taxon>
        <taxon>Peribacillus</taxon>
    </lineage>
</organism>
<evidence type="ECO:0000259" key="2">
    <source>
        <dbReference type="Pfam" id="PF00149"/>
    </source>
</evidence>
<dbReference type="Pfam" id="PF00149">
    <property type="entry name" value="Metallophos"/>
    <property type="match status" value="1"/>
</dbReference>
<keyword evidence="1" id="KW-0472">Membrane</keyword>
<dbReference type="RefSeq" id="WP_061461626.1">
    <property type="nucleotide sequence ID" value="NZ_CP011008.1"/>
</dbReference>
<evidence type="ECO:0000313" key="4">
    <source>
        <dbReference type="Proteomes" id="UP001234602"/>
    </source>
</evidence>
<dbReference type="GO" id="GO:0008768">
    <property type="term" value="F:UDP-sugar diphosphatase activity"/>
    <property type="evidence" value="ECO:0007669"/>
    <property type="project" value="TreeGrafter"/>
</dbReference>
<proteinExistence type="predicted"/>